<evidence type="ECO:0000256" key="2">
    <source>
        <dbReference type="PROSITE-ProRule" id="PRU01282"/>
    </source>
</evidence>
<comment type="caution">
    <text evidence="3">The sequence shown here is derived from an EMBL/GenBank/DDBJ whole genome shotgun (WGS) entry which is preliminary data.</text>
</comment>
<protein>
    <recommendedName>
        <fullName evidence="5">Arsenate reductase</fullName>
    </recommendedName>
</protein>
<gene>
    <name evidence="3" type="ORF">JBL43_08815</name>
</gene>
<evidence type="ECO:0008006" key="5">
    <source>
        <dbReference type="Google" id="ProtNLM"/>
    </source>
</evidence>
<name>A0ABS0WQT1_9FLAO</name>
<evidence type="ECO:0000313" key="4">
    <source>
        <dbReference type="Proteomes" id="UP000623301"/>
    </source>
</evidence>
<dbReference type="InterPro" id="IPR036249">
    <property type="entry name" value="Thioredoxin-like_sf"/>
</dbReference>
<dbReference type="PROSITE" id="PS51353">
    <property type="entry name" value="ARSC"/>
    <property type="match status" value="1"/>
</dbReference>
<keyword evidence="4" id="KW-1185">Reference proteome</keyword>
<dbReference type="Gene3D" id="3.40.30.10">
    <property type="entry name" value="Glutaredoxin"/>
    <property type="match status" value="1"/>
</dbReference>
<evidence type="ECO:0000256" key="1">
    <source>
        <dbReference type="ARBA" id="ARBA00007198"/>
    </source>
</evidence>
<proteinExistence type="inferred from homology"/>
<evidence type="ECO:0000313" key="3">
    <source>
        <dbReference type="EMBL" id="MBJ2174338.1"/>
    </source>
</evidence>
<comment type="similarity">
    <text evidence="1 2">Belongs to the ArsC family.</text>
</comment>
<dbReference type="InterPro" id="IPR006660">
    <property type="entry name" value="Arsenate_reductase-like"/>
</dbReference>
<dbReference type="EMBL" id="JAEHFJ010000004">
    <property type="protein sequence ID" value="MBJ2174338.1"/>
    <property type="molecule type" value="Genomic_DNA"/>
</dbReference>
<sequence>MGMISKDNRQIKLYYNSETSIGRQILPFVEASEKKVLTIDISTTKVTGTQWLEIADHLKMSISELVNVNHPDFVKNYGNKAMNLNEHDWLKLIETHPIIINYPIVIHGNNFMQIKSPSDLAKYLDKE</sequence>
<accession>A0ABS0WQT1</accession>
<dbReference type="Proteomes" id="UP000623301">
    <property type="component" value="Unassembled WGS sequence"/>
</dbReference>
<dbReference type="SUPFAM" id="SSF52833">
    <property type="entry name" value="Thioredoxin-like"/>
    <property type="match status" value="1"/>
</dbReference>
<organism evidence="3 4">
    <name type="scientific">Aureibaculum flavum</name>
    <dbReference type="NCBI Taxonomy" id="2795986"/>
    <lineage>
        <taxon>Bacteria</taxon>
        <taxon>Pseudomonadati</taxon>
        <taxon>Bacteroidota</taxon>
        <taxon>Flavobacteriia</taxon>
        <taxon>Flavobacteriales</taxon>
        <taxon>Flavobacteriaceae</taxon>
        <taxon>Aureibaculum</taxon>
    </lineage>
</organism>
<reference evidence="3 4" key="1">
    <citation type="submission" date="2020-12" db="EMBL/GenBank/DDBJ databases">
        <title>Aureibaculum luteum sp. nov. and Aureibaculum flavum sp. nov., novel members of the family Flavobacteriaceae isolated from Antarctic intertidal sediments.</title>
        <authorList>
            <person name="He X."/>
            <person name="Zhang X."/>
        </authorList>
    </citation>
    <scope>NUCLEOTIDE SEQUENCE [LARGE SCALE GENOMIC DNA]</scope>
    <source>
        <strain evidence="3 4">A20</strain>
    </source>
</reference>